<feature type="domain" description="Major facilitator superfamily (MFS) profile" evidence="8">
    <location>
        <begin position="22"/>
        <end position="508"/>
    </location>
</feature>
<keyword evidence="2" id="KW-0813">Transport</keyword>
<sequence>MAKDFKISSAGQVEPTPLWCSARLTMSIVSFLGFVNLYALRVNLSVAMVCMVNQTYVASLHDNSGSNHHIIAKGTVNDTGENYTTVDVSGGGGENSCDSISAGGGGNGTDTLEDGEFSWSKETQGLILGSFFWGYLLTQLPGGWLASRYGGKRVLGYCMCACSLLTLLMPIAARTDWRFLMGLRILAGICQGVVWPCMQMLWGCWAPPLETGKLAGFCYAGSQIGNVLTFPIAGLLCKYGFDGGWPAVFYVLGAYGLLWFVLWMFLVFDSPAVHPRISPEERHYIEYSLRGRSAVGGASRHDKIPWRKILTSKRVWAIVVTNVCANWGTYTFLTNIPTYMREVLKFDIKKNGLLSSLPYIGFWLAINVSGQLFDFLQSRGTLTTTAARKISNSLGEIVPALFVIGVGFMDCTNPVGGVVLLTVGVSMCGFQYGSGFIVNAGDIAPRYAGIIFGISNTFGTIPGFLAPIAIGIITSEQTQAQWRTVFFICAGIYTFGTIFYLICGSGDLQTWARHELTLEIPPPLLKDKDDAMLKSRPTNNKDGGLLSSAEQNATLEMY</sequence>
<evidence type="ECO:0000256" key="3">
    <source>
        <dbReference type="ARBA" id="ARBA00022692"/>
    </source>
</evidence>
<dbReference type="PROSITE" id="PS50850">
    <property type="entry name" value="MFS"/>
    <property type="match status" value="1"/>
</dbReference>
<evidence type="ECO:0000256" key="6">
    <source>
        <dbReference type="ARBA" id="ARBA00023136"/>
    </source>
</evidence>
<feature type="transmembrane region" description="Helical" evidence="7">
    <location>
        <begin position="485"/>
        <end position="503"/>
    </location>
</feature>
<feature type="transmembrane region" description="Helical" evidence="7">
    <location>
        <begin position="315"/>
        <end position="333"/>
    </location>
</feature>
<feature type="transmembrane region" description="Helical" evidence="7">
    <location>
        <begin position="21"/>
        <end position="39"/>
    </location>
</feature>
<evidence type="ECO:0000256" key="1">
    <source>
        <dbReference type="ARBA" id="ARBA00004141"/>
    </source>
</evidence>
<feature type="transmembrane region" description="Helical" evidence="7">
    <location>
        <begin position="247"/>
        <end position="268"/>
    </location>
</feature>
<keyword evidence="6 7" id="KW-0472">Membrane</keyword>
<dbReference type="EMBL" id="JBAMIC010000012">
    <property type="protein sequence ID" value="KAK7098468.1"/>
    <property type="molecule type" value="Genomic_DNA"/>
</dbReference>
<dbReference type="Pfam" id="PF07690">
    <property type="entry name" value="MFS_1"/>
    <property type="match status" value="1"/>
</dbReference>
<dbReference type="CDD" id="cd17318">
    <property type="entry name" value="MFS_SLC17"/>
    <property type="match status" value="1"/>
</dbReference>
<keyword evidence="3 7" id="KW-0812">Transmembrane</keyword>
<feature type="transmembrane region" description="Helical" evidence="7">
    <location>
        <begin position="450"/>
        <end position="473"/>
    </location>
</feature>
<accession>A0AAN9B3J3</accession>
<dbReference type="InterPro" id="IPR020846">
    <property type="entry name" value="MFS_dom"/>
</dbReference>
<feature type="transmembrane region" description="Helical" evidence="7">
    <location>
        <begin position="217"/>
        <end position="241"/>
    </location>
</feature>
<dbReference type="GO" id="GO:0006820">
    <property type="term" value="P:monoatomic anion transport"/>
    <property type="evidence" value="ECO:0007669"/>
    <property type="project" value="TreeGrafter"/>
</dbReference>
<evidence type="ECO:0000256" key="5">
    <source>
        <dbReference type="ARBA" id="ARBA00022989"/>
    </source>
</evidence>
<dbReference type="Proteomes" id="UP001374579">
    <property type="component" value="Unassembled WGS sequence"/>
</dbReference>
<feature type="transmembrane region" description="Helical" evidence="7">
    <location>
        <begin position="126"/>
        <end position="147"/>
    </location>
</feature>
<feature type="transmembrane region" description="Helical" evidence="7">
    <location>
        <begin position="154"/>
        <end position="173"/>
    </location>
</feature>
<name>A0AAN9B3J3_9CAEN</name>
<dbReference type="GO" id="GO:0015293">
    <property type="term" value="F:symporter activity"/>
    <property type="evidence" value="ECO:0007669"/>
    <property type="project" value="UniProtKB-KW"/>
</dbReference>
<dbReference type="FunFam" id="1.20.1250.20:FF:000003">
    <property type="entry name" value="Solute carrier family 17 member 3"/>
    <property type="match status" value="1"/>
</dbReference>
<dbReference type="Gene3D" id="1.20.1250.20">
    <property type="entry name" value="MFS general substrate transporter like domains"/>
    <property type="match status" value="2"/>
</dbReference>
<dbReference type="GO" id="GO:0016020">
    <property type="term" value="C:membrane"/>
    <property type="evidence" value="ECO:0007669"/>
    <property type="project" value="UniProtKB-SubCell"/>
</dbReference>
<dbReference type="AlphaFoldDB" id="A0AAN9B3J3"/>
<evidence type="ECO:0000313" key="10">
    <source>
        <dbReference type="Proteomes" id="UP001374579"/>
    </source>
</evidence>
<feature type="transmembrane region" description="Helical" evidence="7">
    <location>
        <begin position="393"/>
        <end position="409"/>
    </location>
</feature>
<comment type="caution">
    <text evidence="9">The sequence shown here is derived from an EMBL/GenBank/DDBJ whole genome shotgun (WGS) entry which is preliminary data.</text>
</comment>
<keyword evidence="4" id="KW-0769">Symport</keyword>
<comment type="subcellular location">
    <subcellularLocation>
        <location evidence="1">Membrane</location>
        <topology evidence="1">Multi-pass membrane protein</topology>
    </subcellularLocation>
</comment>
<gene>
    <name evidence="9" type="ORF">V1264_002753</name>
</gene>
<dbReference type="InterPro" id="IPR011701">
    <property type="entry name" value="MFS"/>
</dbReference>
<feature type="transmembrane region" description="Helical" evidence="7">
    <location>
        <begin position="415"/>
        <end position="438"/>
    </location>
</feature>
<evidence type="ECO:0000256" key="2">
    <source>
        <dbReference type="ARBA" id="ARBA00022448"/>
    </source>
</evidence>
<keyword evidence="5 7" id="KW-1133">Transmembrane helix</keyword>
<feature type="transmembrane region" description="Helical" evidence="7">
    <location>
        <begin position="353"/>
        <end position="373"/>
    </location>
</feature>
<feature type="transmembrane region" description="Helical" evidence="7">
    <location>
        <begin position="185"/>
        <end position="205"/>
    </location>
</feature>
<evidence type="ECO:0000256" key="4">
    <source>
        <dbReference type="ARBA" id="ARBA00022847"/>
    </source>
</evidence>
<keyword evidence="10" id="KW-1185">Reference proteome</keyword>
<evidence type="ECO:0000313" key="9">
    <source>
        <dbReference type="EMBL" id="KAK7098468.1"/>
    </source>
</evidence>
<organism evidence="9 10">
    <name type="scientific">Littorina saxatilis</name>
    <dbReference type="NCBI Taxonomy" id="31220"/>
    <lineage>
        <taxon>Eukaryota</taxon>
        <taxon>Metazoa</taxon>
        <taxon>Spiralia</taxon>
        <taxon>Lophotrochozoa</taxon>
        <taxon>Mollusca</taxon>
        <taxon>Gastropoda</taxon>
        <taxon>Caenogastropoda</taxon>
        <taxon>Littorinimorpha</taxon>
        <taxon>Littorinoidea</taxon>
        <taxon>Littorinidae</taxon>
        <taxon>Littorina</taxon>
    </lineage>
</organism>
<reference evidence="9 10" key="1">
    <citation type="submission" date="2024-02" db="EMBL/GenBank/DDBJ databases">
        <title>Chromosome-scale genome assembly of the rough periwinkle Littorina saxatilis.</title>
        <authorList>
            <person name="De Jode A."/>
            <person name="Faria R."/>
            <person name="Formenti G."/>
            <person name="Sims Y."/>
            <person name="Smith T.P."/>
            <person name="Tracey A."/>
            <person name="Wood J.M.D."/>
            <person name="Zagrodzka Z.B."/>
            <person name="Johannesson K."/>
            <person name="Butlin R.K."/>
            <person name="Leder E.H."/>
        </authorList>
    </citation>
    <scope>NUCLEOTIDE SEQUENCE [LARGE SCALE GENOMIC DNA]</scope>
    <source>
        <strain evidence="9">Snail1</strain>
        <tissue evidence="9">Muscle</tissue>
    </source>
</reference>
<dbReference type="InterPro" id="IPR036259">
    <property type="entry name" value="MFS_trans_sf"/>
</dbReference>
<dbReference type="PANTHER" id="PTHR11662:SF399">
    <property type="entry name" value="FI19708P1-RELATED"/>
    <property type="match status" value="1"/>
</dbReference>
<dbReference type="PANTHER" id="PTHR11662">
    <property type="entry name" value="SOLUTE CARRIER FAMILY 17"/>
    <property type="match status" value="1"/>
</dbReference>
<proteinExistence type="predicted"/>
<evidence type="ECO:0000256" key="7">
    <source>
        <dbReference type="SAM" id="Phobius"/>
    </source>
</evidence>
<protein>
    <recommendedName>
        <fullName evidence="8">Major facilitator superfamily (MFS) profile domain-containing protein</fullName>
    </recommendedName>
</protein>
<evidence type="ECO:0000259" key="8">
    <source>
        <dbReference type="PROSITE" id="PS50850"/>
    </source>
</evidence>
<dbReference type="SUPFAM" id="SSF103473">
    <property type="entry name" value="MFS general substrate transporter"/>
    <property type="match status" value="1"/>
</dbReference>
<dbReference type="InterPro" id="IPR050382">
    <property type="entry name" value="MFS_Na/Anion_cotransporter"/>
</dbReference>